<keyword evidence="2" id="KW-1185">Reference proteome</keyword>
<reference evidence="1 2" key="1">
    <citation type="journal article" date="2020" name="IScience">
        <title>Genome Sequencing of the Endangered Kingdonia uniflora (Circaeasteraceae, Ranunculales) Reveals Potential Mechanisms of Evolutionary Specialization.</title>
        <authorList>
            <person name="Sun Y."/>
            <person name="Deng T."/>
            <person name="Zhang A."/>
            <person name="Moore M.J."/>
            <person name="Landis J.B."/>
            <person name="Lin N."/>
            <person name="Zhang H."/>
            <person name="Zhang X."/>
            <person name="Huang J."/>
            <person name="Zhang X."/>
            <person name="Sun H."/>
            <person name="Wang H."/>
        </authorList>
    </citation>
    <scope>NUCLEOTIDE SEQUENCE [LARGE SCALE GENOMIC DNA]</scope>
    <source>
        <strain evidence="1">TB1705</strain>
        <tissue evidence="1">Leaf</tissue>
    </source>
</reference>
<protein>
    <submittedName>
        <fullName evidence="1">Uncharacterized protein</fullName>
    </submittedName>
</protein>
<dbReference type="Proteomes" id="UP000541444">
    <property type="component" value="Unassembled WGS sequence"/>
</dbReference>
<gene>
    <name evidence="1" type="ORF">GIB67_022800</name>
</gene>
<accession>A0A7J7P6Q4</accession>
<name>A0A7J7P6Q4_9MAGN</name>
<sequence length="171" mass="18903">MEDLVEPEWSKLIEDESPPRAANECTPGVCSETPDCTIDSLFMKTPYEGLDELELYLDLYDSSFTQLSGSDPSMSTPLTEIVMSSTSILEPLMAQTKGRAKDDHKKGGQWKGGMEIAMEKRKMTCKGCRVFGSHDKRTCPQLKLLFQKAKIGVATNDGRKAQSDDHGVGSY</sequence>
<organism evidence="1 2">
    <name type="scientific">Kingdonia uniflora</name>
    <dbReference type="NCBI Taxonomy" id="39325"/>
    <lineage>
        <taxon>Eukaryota</taxon>
        <taxon>Viridiplantae</taxon>
        <taxon>Streptophyta</taxon>
        <taxon>Embryophyta</taxon>
        <taxon>Tracheophyta</taxon>
        <taxon>Spermatophyta</taxon>
        <taxon>Magnoliopsida</taxon>
        <taxon>Ranunculales</taxon>
        <taxon>Circaeasteraceae</taxon>
        <taxon>Kingdonia</taxon>
    </lineage>
</organism>
<proteinExistence type="predicted"/>
<evidence type="ECO:0000313" key="2">
    <source>
        <dbReference type="Proteomes" id="UP000541444"/>
    </source>
</evidence>
<evidence type="ECO:0000313" key="1">
    <source>
        <dbReference type="EMBL" id="KAF6175119.1"/>
    </source>
</evidence>
<comment type="caution">
    <text evidence="1">The sequence shown here is derived from an EMBL/GenBank/DDBJ whole genome shotgun (WGS) entry which is preliminary data.</text>
</comment>
<dbReference type="AlphaFoldDB" id="A0A7J7P6Q4"/>
<dbReference type="EMBL" id="JACGCM010000215">
    <property type="protein sequence ID" value="KAF6175119.1"/>
    <property type="molecule type" value="Genomic_DNA"/>
</dbReference>
<dbReference type="OrthoDB" id="1691528at2759"/>